<sequence>MPDDSGKAACLDCGTTQECLAREQKAFRMHDLYVQGVQLAEKGNHLEALQRLNKCLKAREKLMYKHNLKLLEAKDMVAKCFCAIGDFRSACEVLSPAVDAIREIYGENSIELANELQKMSDVLVNAVPQAIRQEASAEEIDHLIKNADSVIDEAMTIYILHYGRRHHTTRDLQAKRRMLATVS</sequence>
<protein>
    <submittedName>
        <fullName evidence="1">Uncharacterized protein</fullName>
    </submittedName>
</protein>
<organism evidence="1 2">
    <name type="scientific">Hyalomma asiaticum</name>
    <name type="common">Tick</name>
    <dbReference type="NCBI Taxonomy" id="266040"/>
    <lineage>
        <taxon>Eukaryota</taxon>
        <taxon>Metazoa</taxon>
        <taxon>Ecdysozoa</taxon>
        <taxon>Arthropoda</taxon>
        <taxon>Chelicerata</taxon>
        <taxon>Arachnida</taxon>
        <taxon>Acari</taxon>
        <taxon>Parasitiformes</taxon>
        <taxon>Ixodida</taxon>
        <taxon>Ixodoidea</taxon>
        <taxon>Ixodidae</taxon>
        <taxon>Hyalomminae</taxon>
        <taxon>Hyalomma</taxon>
    </lineage>
</organism>
<proteinExistence type="predicted"/>
<keyword evidence="2" id="KW-1185">Reference proteome</keyword>
<dbReference type="Proteomes" id="UP000821845">
    <property type="component" value="Chromosome 8"/>
</dbReference>
<reference evidence="1" key="1">
    <citation type="submission" date="2020-05" db="EMBL/GenBank/DDBJ databases">
        <title>Large-scale comparative analyses of tick genomes elucidate their genetic diversity and vector capacities.</title>
        <authorList>
            <person name="Jia N."/>
            <person name="Wang J."/>
            <person name="Shi W."/>
            <person name="Du L."/>
            <person name="Sun Y."/>
            <person name="Zhan W."/>
            <person name="Jiang J."/>
            <person name="Wang Q."/>
            <person name="Zhang B."/>
            <person name="Ji P."/>
            <person name="Sakyi L.B."/>
            <person name="Cui X."/>
            <person name="Yuan T."/>
            <person name="Jiang B."/>
            <person name="Yang W."/>
            <person name="Lam T.T.-Y."/>
            <person name="Chang Q."/>
            <person name="Ding S."/>
            <person name="Wang X."/>
            <person name="Zhu J."/>
            <person name="Ruan X."/>
            <person name="Zhao L."/>
            <person name="Wei J."/>
            <person name="Que T."/>
            <person name="Du C."/>
            <person name="Cheng J."/>
            <person name="Dai P."/>
            <person name="Han X."/>
            <person name="Huang E."/>
            <person name="Gao Y."/>
            <person name="Liu J."/>
            <person name="Shao H."/>
            <person name="Ye R."/>
            <person name="Li L."/>
            <person name="Wei W."/>
            <person name="Wang X."/>
            <person name="Wang C."/>
            <person name="Yang T."/>
            <person name="Huo Q."/>
            <person name="Li W."/>
            <person name="Guo W."/>
            <person name="Chen H."/>
            <person name="Zhou L."/>
            <person name="Ni X."/>
            <person name="Tian J."/>
            <person name="Zhou Y."/>
            <person name="Sheng Y."/>
            <person name="Liu T."/>
            <person name="Pan Y."/>
            <person name="Xia L."/>
            <person name="Li J."/>
            <person name="Zhao F."/>
            <person name="Cao W."/>
        </authorList>
    </citation>
    <scope>NUCLEOTIDE SEQUENCE</scope>
    <source>
        <strain evidence="1">Hyas-2018</strain>
    </source>
</reference>
<gene>
    <name evidence="1" type="ORF">HPB50_025710</name>
</gene>
<evidence type="ECO:0000313" key="1">
    <source>
        <dbReference type="EMBL" id="KAH6924833.1"/>
    </source>
</evidence>
<accession>A0ACB7RQW4</accession>
<evidence type="ECO:0000313" key="2">
    <source>
        <dbReference type="Proteomes" id="UP000821845"/>
    </source>
</evidence>
<name>A0ACB7RQW4_HYAAI</name>
<dbReference type="EMBL" id="CM023488">
    <property type="protein sequence ID" value="KAH6924833.1"/>
    <property type="molecule type" value="Genomic_DNA"/>
</dbReference>
<comment type="caution">
    <text evidence="1">The sequence shown here is derived from an EMBL/GenBank/DDBJ whole genome shotgun (WGS) entry which is preliminary data.</text>
</comment>